<keyword evidence="1" id="KW-0863">Zinc-finger</keyword>
<dbReference type="InterPro" id="IPR036875">
    <property type="entry name" value="Znf_CCHC_sf"/>
</dbReference>
<dbReference type="Gene3D" id="4.10.60.10">
    <property type="entry name" value="Zinc finger, CCHC-type"/>
    <property type="match status" value="1"/>
</dbReference>
<dbReference type="PROSITE" id="PS50158">
    <property type="entry name" value="ZF_CCHC"/>
    <property type="match status" value="1"/>
</dbReference>
<feature type="region of interest" description="Disordered" evidence="2">
    <location>
        <begin position="229"/>
        <end position="248"/>
    </location>
</feature>
<keyword evidence="5" id="KW-1185">Reference proteome</keyword>
<sequence>MRHISEYTNWFSADWNNRDRVPATDWESDWNGNNTAWYQFLPKYNIAQWEDENFIMTYNQQKENAGYTQVYNQGLQLLLQGMIPQPGERHPEKNYWAMMQIFNRNITDELQFWEALKYAYAYYKESSVGATLRKSQKATNYFNKKEVQFTDKKAKGKLCEYIIFNVHDGKCFSCGKKGHYMRDCPDKEKFKGFTQIKREDRPEVTTEKYSKKEKGDAFTRMLATRAAKFEKGKKKAEEENKPQATFGEGRYPKQDKSKFCENCRTYSHNTADCYSHRAKEVKDPIVFYAQKQKKQQYRNNNYQNYRRKQIYNAETTDQDISKYQGYQDYLKAKQAYNKEAIPEVSEDEAQYF</sequence>
<evidence type="ECO:0000313" key="4">
    <source>
        <dbReference type="EMBL" id="CAG8757191.1"/>
    </source>
</evidence>
<dbReference type="Pfam" id="PF00098">
    <property type="entry name" value="zf-CCHC"/>
    <property type="match status" value="1"/>
</dbReference>
<accession>A0ABN7VDZ8</accession>
<dbReference type="SUPFAM" id="SSF57756">
    <property type="entry name" value="Retrovirus zinc finger-like domains"/>
    <property type="match status" value="1"/>
</dbReference>
<evidence type="ECO:0000313" key="5">
    <source>
        <dbReference type="Proteomes" id="UP000789901"/>
    </source>
</evidence>
<gene>
    <name evidence="4" type="ORF">GMARGA_LOCUS17044</name>
</gene>
<name>A0ABN7VDZ8_GIGMA</name>
<feature type="domain" description="CCHC-type" evidence="3">
    <location>
        <begin position="170"/>
        <end position="186"/>
    </location>
</feature>
<keyword evidence="1" id="KW-0862">Zinc</keyword>
<comment type="caution">
    <text evidence="4">The sequence shown here is derived from an EMBL/GenBank/DDBJ whole genome shotgun (WGS) entry which is preliminary data.</text>
</comment>
<proteinExistence type="predicted"/>
<dbReference type="EMBL" id="CAJVQB010012677">
    <property type="protein sequence ID" value="CAG8757191.1"/>
    <property type="molecule type" value="Genomic_DNA"/>
</dbReference>
<evidence type="ECO:0000259" key="3">
    <source>
        <dbReference type="PROSITE" id="PS50158"/>
    </source>
</evidence>
<keyword evidence="1" id="KW-0479">Metal-binding</keyword>
<evidence type="ECO:0000256" key="2">
    <source>
        <dbReference type="SAM" id="MobiDB-lite"/>
    </source>
</evidence>
<dbReference type="InterPro" id="IPR001878">
    <property type="entry name" value="Znf_CCHC"/>
</dbReference>
<organism evidence="4 5">
    <name type="scientific">Gigaspora margarita</name>
    <dbReference type="NCBI Taxonomy" id="4874"/>
    <lineage>
        <taxon>Eukaryota</taxon>
        <taxon>Fungi</taxon>
        <taxon>Fungi incertae sedis</taxon>
        <taxon>Mucoromycota</taxon>
        <taxon>Glomeromycotina</taxon>
        <taxon>Glomeromycetes</taxon>
        <taxon>Diversisporales</taxon>
        <taxon>Gigasporaceae</taxon>
        <taxon>Gigaspora</taxon>
    </lineage>
</organism>
<protein>
    <submittedName>
        <fullName evidence="4">17100_t:CDS:1</fullName>
    </submittedName>
</protein>
<feature type="compositionally biased region" description="Basic and acidic residues" evidence="2">
    <location>
        <begin position="229"/>
        <end position="241"/>
    </location>
</feature>
<reference evidence="4 5" key="1">
    <citation type="submission" date="2021-06" db="EMBL/GenBank/DDBJ databases">
        <authorList>
            <person name="Kallberg Y."/>
            <person name="Tangrot J."/>
            <person name="Rosling A."/>
        </authorList>
    </citation>
    <scope>NUCLEOTIDE SEQUENCE [LARGE SCALE GENOMIC DNA]</scope>
    <source>
        <strain evidence="4 5">120-4 pot B 10/14</strain>
    </source>
</reference>
<dbReference type="Proteomes" id="UP000789901">
    <property type="component" value="Unassembled WGS sequence"/>
</dbReference>
<evidence type="ECO:0000256" key="1">
    <source>
        <dbReference type="PROSITE-ProRule" id="PRU00047"/>
    </source>
</evidence>
<dbReference type="SMART" id="SM00343">
    <property type="entry name" value="ZnF_C2HC"/>
    <property type="match status" value="2"/>
</dbReference>